<name>A0A3D8PN81_9BACI</name>
<evidence type="ECO:0000256" key="1">
    <source>
        <dbReference type="ARBA" id="ARBA00022801"/>
    </source>
</evidence>
<proteinExistence type="predicted"/>
<dbReference type="SUPFAM" id="SSF56601">
    <property type="entry name" value="beta-lactamase/transpeptidase-like"/>
    <property type="match status" value="1"/>
</dbReference>
<protein>
    <submittedName>
        <fullName evidence="3">Serine hydrolase</fullName>
    </submittedName>
</protein>
<dbReference type="EMBL" id="PIOC01000023">
    <property type="protein sequence ID" value="RDW16977.1"/>
    <property type="molecule type" value="Genomic_DNA"/>
</dbReference>
<dbReference type="InterPro" id="IPR050789">
    <property type="entry name" value="Diverse_Enzym_Activities"/>
</dbReference>
<dbReference type="InterPro" id="IPR001466">
    <property type="entry name" value="Beta-lactam-related"/>
</dbReference>
<dbReference type="Gene3D" id="3.40.710.10">
    <property type="entry name" value="DD-peptidase/beta-lactamase superfamily"/>
    <property type="match status" value="1"/>
</dbReference>
<evidence type="ECO:0000259" key="2">
    <source>
        <dbReference type="Pfam" id="PF00144"/>
    </source>
</evidence>
<dbReference type="OrthoDB" id="9770183at2"/>
<dbReference type="PANTHER" id="PTHR43283:SF11">
    <property type="entry name" value="BETA-LACTAMASE-RELATED DOMAIN-CONTAINING PROTEIN"/>
    <property type="match status" value="1"/>
</dbReference>
<feature type="domain" description="Beta-lactamase-related" evidence="2">
    <location>
        <begin position="36"/>
        <end position="380"/>
    </location>
</feature>
<organism evidence="3 4">
    <name type="scientific">Oceanobacillus arenosus</name>
    <dbReference type="NCBI Taxonomy" id="1229153"/>
    <lineage>
        <taxon>Bacteria</taxon>
        <taxon>Bacillati</taxon>
        <taxon>Bacillota</taxon>
        <taxon>Bacilli</taxon>
        <taxon>Bacillales</taxon>
        <taxon>Bacillaceae</taxon>
        <taxon>Oceanobacillus</taxon>
    </lineage>
</organism>
<dbReference type="GO" id="GO:0016787">
    <property type="term" value="F:hydrolase activity"/>
    <property type="evidence" value="ECO:0007669"/>
    <property type="project" value="UniProtKB-KW"/>
</dbReference>
<accession>A0A3D8PN81</accession>
<keyword evidence="1 3" id="KW-0378">Hydrolase</keyword>
<dbReference type="Pfam" id="PF00144">
    <property type="entry name" value="Beta-lactamase"/>
    <property type="match status" value="1"/>
</dbReference>
<keyword evidence="4" id="KW-1185">Reference proteome</keyword>
<dbReference type="Proteomes" id="UP000257143">
    <property type="component" value="Unassembled WGS sequence"/>
</dbReference>
<dbReference type="InterPro" id="IPR012338">
    <property type="entry name" value="Beta-lactam/transpept-like"/>
</dbReference>
<gene>
    <name evidence="3" type="ORF">CWR48_15335</name>
</gene>
<dbReference type="RefSeq" id="WP_115774207.1">
    <property type="nucleotide sequence ID" value="NZ_PIOC01000023.1"/>
</dbReference>
<evidence type="ECO:0000313" key="3">
    <source>
        <dbReference type="EMBL" id="RDW16977.1"/>
    </source>
</evidence>
<evidence type="ECO:0000313" key="4">
    <source>
        <dbReference type="Proteomes" id="UP000257143"/>
    </source>
</evidence>
<sequence>MPHTRFPWDHCGSTSSLLQPGSAKQAGMMKEPLLQIDAMIEKRIADGIIPGAVTFVARCGHIVQHEAYGHACLYEAETRTMGAQPILMKKDTIFDLASISKIFTTTAAMRLYEDGFLHLDDPVINYIPEFAGNGKENITIKQLMTHTSGFTSWVPLYNVAGNREERLGYVFNYPLANAPGSTYTYSDLNMIILGAMIEKISGRRLDEYISEKITIPLNMDDTMYHPHASLRHRIAATEYQQETNRGLIWGQVHDENAWVLDGVAGHAGVFSTANDLAKFAQMMLNDGKYGGKRILTSETIQLLVDNQVPEFPGNDHGLGWELSQGWYMDALSEPSTIGHTGFTGTSLVINRNNDTIAILLTNRVHPSRDTVSINPLRREFARQVAGAIPVRMPAENKGAWFSGYGDQLNRVLILEATIENEAMLSYNTWYQIEQDKDCGIIEISSGGDNWKQVSNKITGNSGDFQSKTISIPAGTTHIRFRYHTDGAINGHGWYVTNIKLTDIANQSLPFNLVSTEWQKRNH</sequence>
<comment type="caution">
    <text evidence="3">The sequence shown here is derived from an EMBL/GenBank/DDBJ whole genome shotgun (WGS) entry which is preliminary data.</text>
</comment>
<dbReference type="AlphaFoldDB" id="A0A3D8PN81"/>
<reference evidence="4" key="1">
    <citation type="submission" date="2017-11" db="EMBL/GenBank/DDBJ databases">
        <authorList>
            <person name="Zhu W."/>
        </authorList>
    </citation>
    <scope>NUCLEOTIDE SEQUENCE [LARGE SCALE GENOMIC DNA]</scope>
    <source>
        <strain evidence="4">CAU 1183</strain>
    </source>
</reference>
<dbReference type="PANTHER" id="PTHR43283">
    <property type="entry name" value="BETA-LACTAMASE-RELATED"/>
    <property type="match status" value="1"/>
</dbReference>
<dbReference type="Pfam" id="PF20773">
    <property type="entry name" value="InhA-like_MAM"/>
    <property type="match status" value="1"/>
</dbReference>